<keyword evidence="1 6" id="KW-0597">Phosphoprotein</keyword>
<dbReference type="PROSITE" id="PS50110">
    <property type="entry name" value="RESPONSE_REGULATORY"/>
    <property type="match status" value="1"/>
</dbReference>
<feature type="modified residue" description="4-aspartylphosphate" evidence="6">
    <location>
        <position position="52"/>
    </location>
</feature>
<evidence type="ECO:0000256" key="2">
    <source>
        <dbReference type="ARBA" id="ARBA00023012"/>
    </source>
</evidence>
<comment type="caution">
    <text evidence="8">The sequence shown here is derived from an EMBL/GenBank/DDBJ whole genome shotgun (WGS) entry which is preliminary data.</text>
</comment>
<evidence type="ECO:0000256" key="6">
    <source>
        <dbReference type="PROSITE-ProRule" id="PRU00169"/>
    </source>
</evidence>
<keyword evidence="5" id="KW-0804">Transcription</keyword>
<dbReference type="PANTHER" id="PTHR44591">
    <property type="entry name" value="STRESS RESPONSE REGULATOR PROTEIN 1"/>
    <property type="match status" value="1"/>
</dbReference>
<sequence>MAKILLVDDDTLLVRMYQKKLQNDGFIVAIADDGVTALKKVPEFKPDLIVLDIMMPKMNGLQVLTKLKEQKTTEKIPVILLTNVGSSDEDIERGLDLGAVAYLTKAGNRPKTVVGKIKEILSGYVREVPQVKA</sequence>
<evidence type="ECO:0000256" key="1">
    <source>
        <dbReference type="ARBA" id="ARBA00022553"/>
    </source>
</evidence>
<keyword evidence="2" id="KW-0902">Two-component regulatory system</keyword>
<dbReference type="GO" id="GO:0000160">
    <property type="term" value="P:phosphorelay signal transduction system"/>
    <property type="evidence" value="ECO:0007669"/>
    <property type="project" value="UniProtKB-KW"/>
</dbReference>
<gene>
    <name evidence="8" type="ORF">UX87_C0008G0012</name>
</gene>
<organism evidence="8 9">
    <name type="scientific">Candidatus Amesbacteria bacterium GW2011_GWA1_47_16</name>
    <dbReference type="NCBI Taxonomy" id="1618353"/>
    <lineage>
        <taxon>Bacteria</taxon>
        <taxon>Candidatus Amesiibacteriota</taxon>
    </lineage>
</organism>
<dbReference type="Pfam" id="PF00072">
    <property type="entry name" value="Response_reg"/>
    <property type="match status" value="1"/>
</dbReference>
<dbReference type="AlphaFoldDB" id="A0A0G1S4I5"/>
<reference evidence="8 9" key="1">
    <citation type="journal article" date="2015" name="Nature">
        <title>rRNA introns, odd ribosomes, and small enigmatic genomes across a large radiation of phyla.</title>
        <authorList>
            <person name="Brown C.T."/>
            <person name="Hug L.A."/>
            <person name="Thomas B.C."/>
            <person name="Sharon I."/>
            <person name="Castelle C.J."/>
            <person name="Singh A."/>
            <person name="Wilkins M.J."/>
            <person name="Williams K.H."/>
            <person name="Banfield J.F."/>
        </authorList>
    </citation>
    <scope>NUCLEOTIDE SEQUENCE [LARGE SCALE GENOMIC DNA]</scope>
</reference>
<keyword evidence="3" id="KW-0805">Transcription regulation</keyword>
<dbReference type="SUPFAM" id="SSF52172">
    <property type="entry name" value="CheY-like"/>
    <property type="match status" value="1"/>
</dbReference>
<dbReference type="FunFam" id="3.40.50.2300:FF:000001">
    <property type="entry name" value="DNA-binding response regulator PhoB"/>
    <property type="match status" value="1"/>
</dbReference>
<dbReference type="InterPro" id="IPR050595">
    <property type="entry name" value="Bact_response_regulator"/>
</dbReference>
<proteinExistence type="predicted"/>
<dbReference type="Proteomes" id="UP000034364">
    <property type="component" value="Unassembled WGS sequence"/>
</dbReference>
<evidence type="ECO:0000256" key="4">
    <source>
        <dbReference type="ARBA" id="ARBA00023125"/>
    </source>
</evidence>
<accession>A0A0G1S4I5</accession>
<dbReference type="InterPro" id="IPR001789">
    <property type="entry name" value="Sig_transdc_resp-reg_receiver"/>
</dbReference>
<name>A0A0G1S4I5_9BACT</name>
<evidence type="ECO:0000313" key="9">
    <source>
        <dbReference type="Proteomes" id="UP000034364"/>
    </source>
</evidence>
<evidence type="ECO:0000259" key="7">
    <source>
        <dbReference type="PROSITE" id="PS50110"/>
    </source>
</evidence>
<dbReference type="Gene3D" id="3.40.50.2300">
    <property type="match status" value="1"/>
</dbReference>
<dbReference type="CDD" id="cd17574">
    <property type="entry name" value="REC_OmpR"/>
    <property type="match status" value="1"/>
</dbReference>
<dbReference type="PANTHER" id="PTHR44591:SF14">
    <property type="entry name" value="PROTEIN PILG"/>
    <property type="match status" value="1"/>
</dbReference>
<evidence type="ECO:0000313" key="8">
    <source>
        <dbReference type="EMBL" id="KKU64414.1"/>
    </source>
</evidence>
<feature type="domain" description="Response regulatory" evidence="7">
    <location>
        <begin position="3"/>
        <end position="120"/>
    </location>
</feature>
<evidence type="ECO:0000256" key="5">
    <source>
        <dbReference type="ARBA" id="ARBA00023163"/>
    </source>
</evidence>
<dbReference type="EMBL" id="LCNV01000008">
    <property type="protein sequence ID" value="KKU64414.1"/>
    <property type="molecule type" value="Genomic_DNA"/>
</dbReference>
<dbReference type="InterPro" id="IPR011006">
    <property type="entry name" value="CheY-like_superfamily"/>
</dbReference>
<evidence type="ECO:0000256" key="3">
    <source>
        <dbReference type="ARBA" id="ARBA00023015"/>
    </source>
</evidence>
<dbReference type="GO" id="GO:0003677">
    <property type="term" value="F:DNA binding"/>
    <property type="evidence" value="ECO:0007669"/>
    <property type="project" value="UniProtKB-KW"/>
</dbReference>
<dbReference type="SMART" id="SM00448">
    <property type="entry name" value="REC"/>
    <property type="match status" value="1"/>
</dbReference>
<protein>
    <submittedName>
        <fullName evidence="8">DNA-binding response regulator</fullName>
    </submittedName>
</protein>
<keyword evidence="4 8" id="KW-0238">DNA-binding</keyword>